<accession>A0A7T0KDH4</accession>
<dbReference type="InterPro" id="IPR007421">
    <property type="entry name" value="Schlafen_AlbA_2_dom"/>
</dbReference>
<evidence type="ECO:0000313" key="3">
    <source>
        <dbReference type="Proteomes" id="UP000594681"/>
    </source>
</evidence>
<protein>
    <submittedName>
        <fullName evidence="2">ATP-binding protein</fullName>
    </submittedName>
</protein>
<dbReference type="Pfam" id="PF04326">
    <property type="entry name" value="SLFN_AlbA_2"/>
    <property type="match status" value="1"/>
</dbReference>
<sequence length="426" mass="47569">MFTPIHRALGIEAGELNSELIQKAIDERVEEASDLDWKRDFYNPKHSGWDEEAAKDLAAMANTGGGWIVFGVAEDGVKNSACQVSPITWSADIQQRLLRVAYAKVGPPLVGLEFHEVPWNGVDGSGSIVMLRVPDSPDAPHFARKGDGAFVAPRRNGPHTVFMSDREIERGFRERFQYADDQERLLQNRFEQACGTLRPENGLFLSLAAVPYEPVLSRKPVAMEVVSCYADQEGISELFSRDYSVGYWSSGEVKKGLRQWVLRNRPESHISYRKNLFDDGTVLGSYQVGLLHREDMHSEYYPVGEVNHCKNADLEAAVIDFVTILRSHAQERQVGGGFRLRAGLVGVANEPIRIRTLNTWSGRLDEVERGEPISRFQPITTDLAPLAEVNELLPIVSSFAQDLINQGGVQRLTVIPEVNDERPVTS</sequence>
<keyword evidence="3" id="KW-1185">Reference proteome</keyword>
<dbReference type="AlphaFoldDB" id="A0A7T0KDH4"/>
<keyword evidence="2" id="KW-0547">Nucleotide-binding</keyword>
<name>A0A7T0KDH4_9CORY</name>
<evidence type="ECO:0000313" key="2">
    <source>
        <dbReference type="EMBL" id="QPK78771.1"/>
    </source>
</evidence>
<keyword evidence="2" id="KW-0067">ATP-binding</keyword>
<dbReference type="Gene3D" id="3.30.950.30">
    <property type="entry name" value="Schlafen, AAA domain"/>
    <property type="match status" value="1"/>
</dbReference>
<dbReference type="GO" id="GO:0005524">
    <property type="term" value="F:ATP binding"/>
    <property type="evidence" value="ECO:0007669"/>
    <property type="project" value="UniProtKB-KW"/>
</dbReference>
<reference evidence="2 3" key="1">
    <citation type="submission" date="2020-11" db="EMBL/GenBank/DDBJ databases">
        <title>Corynebacterium sp. ZJ-599.</title>
        <authorList>
            <person name="Zhou J."/>
        </authorList>
    </citation>
    <scope>NUCLEOTIDE SEQUENCE [LARGE SCALE GENOMIC DNA]</scope>
    <source>
        <strain evidence="2 3">ZJ-599</strain>
    </source>
</reference>
<dbReference type="KEGG" id="cliz:G7Y31_09535"/>
<dbReference type="RefSeq" id="WP_165010061.1">
    <property type="nucleotide sequence ID" value="NZ_CP064954.1"/>
</dbReference>
<organism evidence="2 3">
    <name type="scientific">Corynebacterium lizhenjunii</name>
    <dbReference type="NCBI Taxonomy" id="2709394"/>
    <lineage>
        <taxon>Bacteria</taxon>
        <taxon>Bacillati</taxon>
        <taxon>Actinomycetota</taxon>
        <taxon>Actinomycetes</taxon>
        <taxon>Mycobacteriales</taxon>
        <taxon>Corynebacteriaceae</taxon>
        <taxon>Corynebacterium</taxon>
    </lineage>
</organism>
<dbReference type="EMBL" id="CP064954">
    <property type="protein sequence ID" value="QPK78771.1"/>
    <property type="molecule type" value="Genomic_DNA"/>
</dbReference>
<proteinExistence type="predicted"/>
<dbReference type="Proteomes" id="UP000594681">
    <property type="component" value="Chromosome"/>
</dbReference>
<dbReference type="InterPro" id="IPR038461">
    <property type="entry name" value="Schlafen_AlbA_2_dom_sf"/>
</dbReference>
<gene>
    <name evidence="2" type="ORF">G7Y31_09535</name>
</gene>
<evidence type="ECO:0000259" key="1">
    <source>
        <dbReference type="Pfam" id="PF04326"/>
    </source>
</evidence>
<feature type="domain" description="Schlafen AlbA-2" evidence="1">
    <location>
        <begin position="31"/>
        <end position="146"/>
    </location>
</feature>